<dbReference type="PROSITE" id="PS50885">
    <property type="entry name" value="HAMP"/>
    <property type="match status" value="1"/>
</dbReference>
<dbReference type="EC" id="2.7.13.3" evidence="2"/>
<evidence type="ECO:0000256" key="3">
    <source>
        <dbReference type="ARBA" id="ARBA00022553"/>
    </source>
</evidence>
<proteinExistence type="predicted"/>
<organism evidence="10 11">
    <name type="scientific">Rhizorhabdus dicambivorans</name>
    <dbReference type="NCBI Taxonomy" id="1850238"/>
    <lineage>
        <taxon>Bacteria</taxon>
        <taxon>Pseudomonadati</taxon>
        <taxon>Pseudomonadota</taxon>
        <taxon>Alphaproteobacteria</taxon>
        <taxon>Sphingomonadales</taxon>
        <taxon>Sphingomonadaceae</taxon>
        <taxon>Rhizorhabdus</taxon>
    </lineage>
</organism>
<dbReference type="GO" id="GO:0005524">
    <property type="term" value="F:ATP binding"/>
    <property type="evidence" value="ECO:0007669"/>
    <property type="project" value="UniProtKB-KW"/>
</dbReference>
<dbReference type="PANTHER" id="PTHR41523:SF8">
    <property type="entry name" value="ETHYLENE RESPONSE SENSOR PROTEIN"/>
    <property type="match status" value="1"/>
</dbReference>
<dbReference type="Proteomes" id="UP000218934">
    <property type="component" value="Unassembled WGS sequence"/>
</dbReference>
<dbReference type="InterPro" id="IPR003660">
    <property type="entry name" value="HAMP_dom"/>
</dbReference>
<evidence type="ECO:0000256" key="8">
    <source>
        <dbReference type="SAM" id="Phobius"/>
    </source>
</evidence>
<keyword evidence="7" id="KW-0067">ATP-binding</keyword>
<keyword evidence="4" id="KW-0808">Transferase</keyword>
<dbReference type="PANTHER" id="PTHR41523">
    <property type="entry name" value="TWO-COMPONENT SYSTEM SENSOR PROTEIN"/>
    <property type="match status" value="1"/>
</dbReference>
<evidence type="ECO:0000256" key="7">
    <source>
        <dbReference type="ARBA" id="ARBA00022840"/>
    </source>
</evidence>
<keyword evidence="5" id="KW-0547">Nucleotide-binding</keyword>
<keyword evidence="8" id="KW-1133">Transmembrane helix</keyword>
<dbReference type="RefSeq" id="WP_066965825.1">
    <property type="nucleotide sequence ID" value="NZ_CP023449.1"/>
</dbReference>
<evidence type="ECO:0000256" key="6">
    <source>
        <dbReference type="ARBA" id="ARBA00022777"/>
    </source>
</evidence>
<dbReference type="EMBL" id="NWUF01000002">
    <property type="protein sequence ID" value="PCE43877.1"/>
    <property type="molecule type" value="Genomic_DNA"/>
</dbReference>
<gene>
    <name evidence="10" type="ORF">COO09_02850</name>
</gene>
<dbReference type="InterPro" id="IPR011495">
    <property type="entry name" value="Sig_transdc_His_kin_sub2_dim/P"/>
</dbReference>
<feature type="transmembrane region" description="Helical" evidence="8">
    <location>
        <begin position="239"/>
        <end position="260"/>
    </location>
</feature>
<evidence type="ECO:0000256" key="5">
    <source>
        <dbReference type="ARBA" id="ARBA00022741"/>
    </source>
</evidence>
<reference evidence="10 11" key="1">
    <citation type="submission" date="2017-09" db="EMBL/GenBank/DDBJ databases">
        <title>The Catabolism of 3,6-Dichlorosalicylic acid is Initiated by the Cytochrome P450 Monooxygenase DsmABC in Rhizorhabdus dicambivorans Ndbn-20.</title>
        <authorList>
            <person name="Na L."/>
        </authorList>
    </citation>
    <scope>NUCLEOTIDE SEQUENCE [LARGE SCALE GENOMIC DNA]</scope>
    <source>
        <strain evidence="10 11">Ndbn-20m</strain>
    </source>
</reference>
<dbReference type="GO" id="GO:0007165">
    <property type="term" value="P:signal transduction"/>
    <property type="evidence" value="ECO:0007669"/>
    <property type="project" value="InterPro"/>
</dbReference>
<keyword evidence="8" id="KW-0812">Transmembrane</keyword>
<evidence type="ECO:0000313" key="10">
    <source>
        <dbReference type="EMBL" id="PCE43877.1"/>
    </source>
</evidence>
<keyword evidence="8" id="KW-0472">Membrane</keyword>
<keyword evidence="3" id="KW-0597">Phosphoprotein</keyword>
<evidence type="ECO:0000313" key="11">
    <source>
        <dbReference type="Proteomes" id="UP000218934"/>
    </source>
</evidence>
<keyword evidence="6 10" id="KW-0418">Kinase</keyword>
<comment type="catalytic activity">
    <reaction evidence="1">
        <text>ATP + protein L-histidine = ADP + protein N-phospho-L-histidine.</text>
        <dbReference type="EC" id="2.7.13.3"/>
    </reaction>
</comment>
<dbReference type="Pfam" id="PF07568">
    <property type="entry name" value="HisKA_2"/>
    <property type="match status" value="1"/>
</dbReference>
<dbReference type="OrthoDB" id="9767435at2"/>
<protein>
    <recommendedName>
        <fullName evidence="2">histidine kinase</fullName>
        <ecNumber evidence="2">2.7.13.3</ecNumber>
    </recommendedName>
</protein>
<evidence type="ECO:0000256" key="2">
    <source>
        <dbReference type="ARBA" id="ARBA00012438"/>
    </source>
</evidence>
<feature type="domain" description="HAMP" evidence="9">
    <location>
        <begin position="262"/>
        <end position="316"/>
    </location>
</feature>
<dbReference type="GO" id="GO:0016020">
    <property type="term" value="C:membrane"/>
    <property type="evidence" value="ECO:0007669"/>
    <property type="project" value="InterPro"/>
</dbReference>
<dbReference type="GO" id="GO:0004673">
    <property type="term" value="F:protein histidine kinase activity"/>
    <property type="evidence" value="ECO:0007669"/>
    <property type="project" value="UniProtKB-EC"/>
</dbReference>
<dbReference type="KEGG" id="rdi:CMV14_21300"/>
<dbReference type="Gene3D" id="3.30.450.20">
    <property type="entry name" value="PAS domain"/>
    <property type="match status" value="1"/>
</dbReference>
<evidence type="ECO:0000256" key="4">
    <source>
        <dbReference type="ARBA" id="ARBA00022679"/>
    </source>
</evidence>
<dbReference type="AlphaFoldDB" id="A0A2A4G267"/>
<name>A0A2A4G267_9SPHN</name>
<accession>A0A2A4G267</accession>
<evidence type="ECO:0000256" key="1">
    <source>
        <dbReference type="ARBA" id="ARBA00000085"/>
    </source>
</evidence>
<sequence length="520" mass="55871">MKRPVKIVFARLSTGTKMLLILSAALLPLGFIALLTSLDMARSASAERRTAAEAATAMHAATAQAVIDRGLFAVRAAASSQRDPAYLCDVIARQVRLSPEGRPPVAMFDPFGRKLCQSHGAPIGRLAVANSPLTAADAHHERVLLDVRRRLIRTTAERADGSLTVEADIAADAIRPAGGGDGGLPLARLTLEQGPARLVLLEHGRPGDADLLRLSHPLAGGRIALVAEYRLAPARARTALLVMLPILMWAAAAWTGWFIVNRLLLFPLAQLKQAIDSWQGGRTAFRLPRLTTPSHEIRDLADSFAAAAARINEHDSELEEGLARQTKLTREVHHRVKNNLQVVSSLINLHARGAEGPVAAAYAAIQRRVDALAVVHRNHYAELEENRGVAMRALAGELATSLRASAPASATGMPIALNMIDAYVTQDVAVPVAFLITEVVELLMHCNPRGSVLISLEAADEPGRADLRIETVGMPDAAIDAYPGIARFDRVVTGIARQFRAPLSQDLETGRFGIRIPTLD</sequence>
<evidence type="ECO:0000259" key="9">
    <source>
        <dbReference type="PROSITE" id="PS50885"/>
    </source>
</evidence>
<comment type="caution">
    <text evidence="10">The sequence shown here is derived from an EMBL/GenBank/DDBJ whole genome shotgun (WGS) entry which is preliminary data.</text>
</comment>
<keyword evidence="11" id="KW-1185">Reference proteome</keyword>